<dbReference type="Gene3D" id="3.40.50.1820">
    <property type="entry name" value="alpha/beta hydrolase"/>
    <property type="match status" value="1"/>
</dbReference>
<keyword evidence="2" id="KW-0378">Hydrolase</keyword>
<sequence>MNGDISGLPYWEVEFDQAGALLRDGGLAAELNGRPIRDLYVFSHGWNTSQSSAQRLYRSMFALIADALPSGSKASTGFAGILWPSLLFPEDEPATTGPVMTQGDTLAAPPAAAPGAGPPPSSGKELAAAMERAFPGRQAELAELGALLDARPQDPDQLERFHALTCALVTSPAQGQEDSGEARAMTSPPGLVFDSMASLAPQTQQAQGFNPFEKLWAGARETLRALSYYEMKNRAGVVGRDGLGPLLAHLAGGGLRVHLMGHSFGARLASYALLNLPAPTPVKSLFLIQAAFSHFAFARQAPVNAGSGALSTLTGRVDGPLVCTFSTFDRALSWWYPTASRFAGQDAQAVESLNFRWGALGFDGYQHQGGDVTDAALSPRGHAYDFQPGRFYRLDANSVVNRRLSLLAGAHSDIEKQEIAWAAISAAGI</sequence>
<proteinExistence type="predicted"/>
<keyword evidence="3" id="KW-1185">Reference proteome</keyword>
<gene>
    <name evidence="2" type="ORF">ACFLIM_41175</name>
</gene>
<dbReference type="EMBL" id="JBICRM010000038">
    <property type="protein sequence ID" value="MFG1709613.1"/>
    <property type="molecule type" value="Genomic_DNA"/>
</dbReference>
<dbReference type="GO" id="GO:0016787">
    <property type="term" value="F:hydrolase activity"/>
    <property type="evidence" value="ECO:0007669"/>
    <property type="project" value="UniProtKB-KW"/>
</dbReference>
<dbReference type="RefSeq" id="WP_393174562.1">
    <property type="nucleotide sequence ID" value="NZ_JBICRM010000038.1"/>
</dbReference>
<evidence type="ECO:0000256" key="1">
    <source>
        <dbReference type="SAM" id="MobiDB-lite"/>
    </source>
</evidence>
<reference evidence="2 3" key="1">
    <citation type="submission" date="2024-10" db="EMBL/GenBank/DDBJ databases">
        <authorList>
            <person name="Topkara A.R."/>
            <person name="Saygin H."/>
        </authorList>
    </citation>
    <scope>NUCLEOTIDE SEQUENCE [LARGE SCALE GENOMIC DNA]</scope>
    <source>
        <strain evidence="2 3">M3C6</strain>
    </source>
</reference>
<dbReference type="SUPFAM" id="SSF53474">
    <property type="entry name" value="alpha/beta-Hydrolases"/>
    <property type="match status" value="1"/>
</dbReference>
<dbReference type="InterPro" id="IPR029058">
    <property type="entry name" value="AB_hydrolase_fold"/>
</dbReference>
<dbReference type="Proteomes" id="UP001603978">
    <property type="component" value="Unassembled WGS sequence"/>
</dbReference>
<comment type="caution">
    <text evidence="2">The sequence shown here is derived from an EMBL/GenBank/DDBJ whole genome shotgun (WGS) entry which is preliminary data.</text>
</comment>
<feature type="region of interest" description="Disordered" evidence="1">
    <location>
        <begin position="93"/>
        <end position="124"/>
    </location>
</feature>
<accession>A0ABW7AU72</accession>
<evidence type="ECO:0000313" key="3">
    <source>
        <dbReference type="Proteomes" id="UP001603978"/>
    </source>
</evidence>
<evidence type="ECO:0000313" key="2">
    <source>
        <dbReference type="EMBL" id="MFG1709613.1"/>
    </source>
</evidence>
<protein>
    <submittedName>
        <fullName evidence="2">Alpha/beta fold hydrolase</fullName>
    </submittedName>
</protein>
<name>A0ABW7AU72_9ACTN</name>
<organism evidence="2 3">
    <name type="scientific">Nonomuraea marmarensis</name>
    <dbReference type="NCBI Taxonomy" id="3351344"/>
    <lineage>
        <taxon>Bacteria</taxon>
        <taxon>Bacillati</taxon>
        <taxon>Actinomycetota</taxon>
        <taxon>Actinomycetes</taxon>
        <taxon>Streptosporangiales</taxon>
        <taxon>Streptosporangiaceae</taxon>
        <taxon>Nonomuraea</taxon>
    </lineage>
</organism>